<evidence type="ECO:0000256" key="1">
    <source>
        <dbReference type="SAM" id="MobiDB-lite"/>
    </source>
</evidence>
<dbReference type="Proteomes" id="UP000324222">
    <property type="component" value="Unassembled WGS sequence"/>
</dbReference>
<dbReference type="EMBL" id="VSRR010002502">
    <property type="protein sequence ID" value="MPC31774.1"/>
    <property type="molecule type" value="Genomic_DNA"/>
</dbReference>
<proteinExistence type="predicted"/>
<gene>
    <name evidence="2" type="ORF">E2C01_025070</name>
</gene>
<sequence>MVFLPSFLDSIYSNYRPGSERIELFPLSRSTAGSDERLPSPPRSAASSHSWAQRGSTIHSGRDVGQTAWDWKYLQISFIFLLCCQP</sequence>
<name>A0A5B7EGV5_PORTR</name>
<accession>A0A5B7EGV5</accession>
<feature type="region of interest" description="Disordered" evidence="1">
    <location>
        <begin position="30"/>
        <end position="62"/>
    </location>
</feature>
<evidence type="ECO:0000313" key="3">
    <source>
        <dbReference type="Proteomes" id="UP000324222"/>
    </source>
</evidence>
<reference evidence="2 3" key="1">
    <citation type="submission" date="2019-05" db="EMBL/GenBank/DDBJ databases">
        <title>Another draft genome of Portunus trituberculatus and its Hox gene families provides insights of decapod evolution.</title>
        <authorList>
            <person name="Jeong J.-H."/>
            <person name="Song I."/>
            <person name="Kim S."/>
            <person name="Choi T."/>
            <person name="Kim D."/>
            <person name="Ryu S."/>
            <person name="Kim W."/>
        </authorList>
    </citation>
    <scope>NUCLEOTIDE SEQUENCE [LARGE SCALE GENOMIC DNA]</scope>
    <source>
        <tissue evidence="2">Muscle</tissue>
    </source>
</reference>
<feature type="compositionally biased region" description="Low complexity" evidence="1">
    <location>
        <begin position="43"/>
        <end position="52"/>
    </location>
</feature>
<dbReference type="AlphaFoldDB" id="A0A5B7EGV5"/>
<comment type="caution">
    <text evidence="2">The sequence shown here is derived from an EMBL/GenBank/DDBJ whole genome shotgun (WGS) entry which is preliminary data.</text>
</comment>
<evidence type="ECO:0000313" key="2">
    <source>
        <dbReference type="EMBL" id="MPC31774.1"/>
    </source>
</evidence>
<organism evidence="2 3">
    <name type="scientific">Portunus trituberculatus</name>
    <name type="common">Swimming crab</name>
    <name type="synonym">Neptunus trituberculatus</name>
    <dbReference type="NCBI Taxonomy" id="210409"/>
    <lineage>
        <taxon>Eukaryota</taxon>
        <taxon>Metazoa</taxon>
        <taxon>Ecdysozoa</taxon>
        <taxon>Arthropoda</taxon>
        <taxon>Crustacea</taxon>
        <taxon>Multicrustacea</taxon>
        <taxon>Malacostraca</taxon>
        <taxon>Eumalacostraca</taxon>
        <taxon>Eucarida</taxon>
        <taxon>Decapoda</taxon>
        <taxon>Pleocyemata</taxon>
        <taxon>Brachyura</taxon>
        <taxon>Eubrachyura</taxon>
        <taxon>Portunoidea</taxon>
        <taxon>Portunidae</taxon>
        <taxon>Portuninae</taxon>
        <taxon>Portunus</taxon>
    </lineage>
</organism>
<keyword evidence="3" id="KW-1185">Reference proteome</keyword>
<protein>
    <submittedName>
        <fullName evidence="2">Uncharacterized protein</fullName>
    </submittedName>
</protein>